<dbReference type="InterPro" id="IPR047272">
    <property type="entry name" value="S49_SppA_C"/>
</dbReference>
<dbReference type="PANTHER" id="PTHR33209:SF1">
    <property type="entry name" value="PEPTIDASE S49 DOMAIN-CONTAINING PROTEIN"/>
    <property type="match status" value="1"/>
</dbReference>
<protein>
    <submittedName>
        <fullName evidence="8">Signal peptide peptidase SppA</fullName>
    </submittedName>
</protein>
<keyword evidence="9" id="KW-1185">Reference proteome</keyword>
<dbReference type="NCBIfam" id="TIGR00705">
    <property type="entry name" value="SppA_67K"/>
    <property type="match status" value="1"/>
</dbReference>
<evidence type="ECO:0000256" key="4">
    <source>
        <dbReference type="ARBA" id="ARBA00022825"/>
    </source>
</evidence>
<dbReference type="SUPFAM" id="SSF52096">
    <property type="entry name" value="ClpP/crotonase"/>
    <property type="match status" value="2"/>
</dbReference>
<dbReference type="CDD" id="cd07018">
    <property type="entry name" value="S49_SppA_67K_type"/>
    <property type="match status" value="1"/>
</dbReference>
<dbReference type="PIRSF" id="PIRSF001217">
    <property type="entry name" value="Protease_4_SppA"/>
    <property type="match status" value="1"/>
</dbReference>
<organism evidence="8 9">
    <name type="scientific">Flavisphingopyxis soli</name>
    <dbReference type="NCBI Taxonomy" id="2601267"/>
    <lineage>
        <taxon>Bacteria</taxon>
        <taxon>Pseudomonadati</taxon>
        <taxon>Pseudomonadota</taxon>
        <taxon>Alphaproteobacteria</taxon>
        <taxon>Sphingomonadales</taxon>
        <taxon>Sphingopyxidaceae</taxon>
        <taxon>Flavisphingopyxis</taxon>
    </lineage>
</organism>
<evidence type="ECO:0000256" key="2">
    <source>
        <dbReference type="ARBA" id="ARBA00022670"/>
    </source>
</evidence>
<keyword evidence="3" id="KW-0378">Hydrolase</keyword>
<accession>A0A5C6U472</accession>
<proteinExistence type="inferred from homology"/>
<comment type="caution">
    <text evidence="8">The sequence shown here is derived from an EMBL/GenBank/DDBJ whole genome shotgun (WGS) entry which is preliminary data.</text>
</comment>
<keyword evidence="6" id="KW-0472">Membrane</keyword>
<feature type="active site" description="Nucleophile" evidence="5">
    <location>
        <position position="417"/>
    </location>
</feature>
<dbReference type="PANTHER" id="PTHR33209">
    <property type="entry name" value="PROTEASE 4"/>
    <property type="match status" value="1"/>
</dbReference>
<feature type="active site" description="Proton donor/acceptor" evidence="5">
    <location>
        <position position="215"/>
    </location>
</feature>
<evidence type="ECO:0000313" key="9">
    <source>
        <dbReference type="Proteomes" id="UP000321129"/>
    </source>
</evidence>
<name>A0A5C6U472_9SPHN</name>
<dbReference type="OrthoDB" id="9764363at2"/>
<dbReference type="InterPro" id="IPR029045">
    <property type="entry name" value="ClpP/crotonase-like_dom_sf"/>
</dbReference>
<keyword evidence="4" id="KW-0720">Serine protease</keyword>
<dbReference type="Proteomes" id="UP000321129">
    <property type="component" value="Unassembled WGS sequence"/>
</dbReference>
<feature type="domain" description="Peptidase S49" evidence="7">
    <location>
        <begin position="400"/>
        <end position="551"/>
    </location>
</feature>
<feature type="domain" description="Peptidase S49" evidence="7">
    <location>
        <begin position="147"/>
        <end position="298"/>
    </location>
</feature>
<comment type="similarity">
    <text evidence="1">Belongs to the peptidase S49 family.</text>
</comment>
<sequence length="652" mass="67933">MTTASTVPATARPVADSAAATTSNRRFLGKAWGILVGIKDALVLVFMLLFFIAIFAILSGRPNAAAVRDGALVLDLAGVVSEQPADPAPFAALQGPVTRQFRARDIVRAVEHAASDDKVKVIVLDLDRFLGGGQVTLERIGTALDTARKAGKPVLAYATAYSDDSYALAAHASEIWVDPMGGALFTGPGGSRLYYKGLMDKLGIEAKVYRVGTFKSAVEPYIRSDQSPAARTMNQAYADTLWEQWLAHVVAARPRAKIAAFTGDPAGAVEGAGGDLAKAVVAAGLVDKTGNRIAFGRRVANLAGVGPDKDRPWKFASIRLDDYLAANDADDSGDEIAVVPVVGTIVDGKAGAGTAGGTTIATQILDVVARGDAKAIVLRVDSPGGSALASEEIRQALMSARAKGLPVVVSMANVAASGGFWVSTASDRIFAEPDTITGSIGVFGIIPTFSGSLDKLGIGADGVTTTPLSGQPDIFGGTSEQFDRVVQASIENIYGKFTGIVAANRKLPVERVREIAEGRVWSGGAARQLGLIDAFGGLDEAMAAAAKLAKLDPAKVHATYYEPQPDAFAAMLADLFASDQDDEPEARGMLAVLGARHTLLAARAVSDVERLVAEGGSVQADCFECRSLVATAAPDATRLSGLWSRLWLLVAR</sequence>
<dbReference type="GO" id="GO:0006465">
    <property type="term" value="P:signal peptide processing"/>
    <property type="evidence" value="ECO:0007669"/>
    <property type="project" value="InterPro"/>
</dbReference>
<dbReference type="Gene3D" id="3.90.226.10">
    <property type="entry name" value="2-enoyl-CoA Hydratase, Chain A, domain 1"/>
    <property type="match status" value="2"/>
</dbReference>
<dbReference type="InterPro" id="IPR002142">
    <property type="entry name" value="Peptidase_S49"/>
</dbReference>
<evidence type="ECO:0000256" key="3">
    <source>
        <dbReference type="ARBA" id="ARBA00022801"/>
    </source>
</evidence>
<keyword evidence="6" id="KW-0812">Transmembrane</keyword>
<dbReference type="Gene3D" id="6.20.330.10">
    <property type="match status" value="1"/>
</dbReference>
<dbReference type="GO" id="GO:0008236">
    <property type="term" value="F:serine-type peptidase activity"/>
    <property type="evidence" value="ECO:0007669"/>
    <property type="project" value="UniProtKB-KW"/>
</dbReference>
<dbReference type="EMBL" id="VOPY01000004">
    <property type="protein sequence ID" value="TXC67772.1"/>
    <property type="molecule type" value="Genomic_DNA"/>
</dbReference>
<dbReference type="InterPro" id="IPR004634">
    <property type="entry name" value="Pept_S49_pIV"/>
</dbReference>
<dbReference type="GO" id="GO:0016020">
    <property type="term" value="C:membrane"/>
    <property type="evidence" value="ECO:0007669"/>
    <property type="project" value="InterPro"/>
</dbReference>
<reference evidence="8 9" key="1">
    <citation type="submission" date="2019-08" db="EMBL/GenBank/DDBJ databases">
        <title>Sphingorhabdus soil sp. nov., isolated from arctic soil.</title>
        <authorList>
            <person name="Liu Y."/>
        </authorList>
    </citation>
    <scope>NUCLEOTIDE SEQUENCE [LARGE SCALE GENOMIC DNA]</scope>
    <source>
        <strain evidence="8 9">D-2Q-5-6</strain>
    </source>
</reference>
<dbReference type="Pfam" id="PF01343">
    <property type="entry name" value="Peptidase_S49"/>
    <property type="match status" value="2"/>
</dbReference>
<dbReference type="CDD" id="cd07023">
    <property type="entry name" value="S49_Sppa_N_C"/>
    <property type="match status" value="1"/>
</dbReference>
<dbReference type="InterPro" id="IPR047217">
    <property type="entry name" value="S49_SppA_67K_type_N"/>
</dbReference>
<dbReference type="RefSeq" id="WP_147123732.1">
    <property type="nucleotide sequence ID" value="NZ_VOPY01000004.1"/>
</dbReference>
<evidence type="ECO:0000256" key="6">
    <source>
        <dbReference type="SAM" id="Phobius"/>
    </source>
</evidence>
<evidence type="ECO:0000256" key="5">
    <source>
        <dbReference type="PIRSR" id="PIRSR001217-1"/>
    </source>
</evidence>
<evidence type="ECO:0000256" key="1">
    <source>
        <dbReference type="ARBA" id="ARBA00008683"/>
    </source>
</evidence>
<evidence type="ECO:0000259" key="7">
    <source>
        <dbReference type="Pfam" id="PF01343"/>
    </source>
</evidence>
<gene>
    <name evidence="8" type="primary">sppA</name>
    <name evidence="8" type="ORF">FSZ31_12420</name>
</gene>
<keyword evidence="2" id="KW-0645">Protease</keyword>
<keyword evidence="6" id="KW-1133">Transmembrane helix</keyword>
<dbReference type="AlphaFoldDB" id="A0A5C6U472"/>
<feature type="transmembrane region" description="Helical" evidence="6">
    <location>
        <begin position="32"/>
        <end position="58"/>
    </location>
</feature>
<evidence type="ECO:0000313" key="8">
    <source>
        <dbReference type="EMBL" id="TXC67772.1"/>
    </source>
</evidence>